<evidence type="ECO:0000313" key="10">
    <source>
        <dbReference type="Proteomes" id="UP001489004"/>
    </source>
</evidence>
<dbReference type="InterPro" id="IPR036508">
    <property type="entry name" value="Chitin-bd_dom_sf"/>
</dbReference>
<dbReference type="InterPro" id="IPR017853">
    <property type="entry name" value="GH"/>
</dbReference>
<dbReference type="AlphaFoldDB" id="A0AAW1Q0L9"/>
<comment type="caution">
    <text evidence="9">The sequence shown here is derived from an EMBL/GenBank/DDBJ whole genome shotgun (WGS) entry which is preliminary data.</text>
</comment>
<dbReference type="GO" id="GO:0008061">
    <property type="term" value="F:chitin binding"/>
    <property type="evidence" value="ECO:0007669"/>
    <property type="project" value="InterPro"/>
</dbReference>
<gene>
    <name evidence="9" type="ORF">WJX72_007463</name>
</gene>
<protein>
    <recommendedName>
        <fullName evidence="1">chitinase</fullName>
        <ecNumber evidence="1">3.2.1.14</ecNumber>
    </recommendedName>
</protein>
<keyword evidence="3" id="KW-1015">Disulfide bond</keyword>
<dbReference type="InterPro" id="IPR050542">
    <property type="entry name" value="Glycosyl_Hydrlase18_Chitinase"/>
</dbReference>
<dbReference type="Pfam" id="PF00704">
    <property type="entry name" value="Glyco_hydro_18"/>
    <property type="match status" value="1"/>
</dbReference>
<feature type="region of interest" description="Disordered" evidence="7">
    <location>
        <begin position="252"/>
        <end position="286"/>
    </location>
</feature>
<feature type="compositionally biased region" description="Low complexity" evidence="7">
    <location>
        <begin position="264"/>
        <end position="286"/>
    </location>
</feature>
<feature type="domain" description="GH18" evidence="8">
    <location>
        <begin position="1"/>
        <end position="257"/>
    </location>
</feature>
<dbReference type="GO" id="GO:0008843">
    <property type="term" value="F:endochitinase activity"/>
    <property type="evidence" value="ECO:0007669"/>
    <property type="project" value="UniProtKB-EC"/>
</dbReference>
<dbReference type="Pfam" id="PF01607">
    <property type="entry name" value="CBM_14"/>
    <property type="match status" value="1"/>
</dbReference>
<dbReference type="PROSITE" id="PS01095">
    <property type="entry name" value="GH18_1"/>
    <property type="match status" value="1"/>
</dbReference>
<dbReference type="EC" id="3.2.1.14" evidence="1"/>
<sequence>MGFLANYGMGQDLSQTQNLVNLAFHGLSETQAGIGQCQAAGKPVVLSIGGGAGNYGFTSAADAQNTAQQIWDLYLGGSSPKRPFGTAKLDGVDLDVENSVGKQYYGDFVDKLKALYATNASKKYYLTAVPQCPFPDANLGDVLSSRNSAFDYVLIQNYNNPPCDWNGSPANIVDSYSSSKWTGLFPLSKLVPTFPSSSTAAPAGGYGPPPGIAQALAQIAAQNFGLYSVAYDQGNTASGQPGNGAFWSEQVRSLAGGGGPSPTSPSATPSPSPALGASPSPSGAACPKGGSGDSFCAGKPQYNAHPCTTAQFVQCVNGAAYIQELLGTPSAGPGPVGKTGQFYADPCSNAKFVQCAKGITYVQSCGAGTVWDQSKNTCVAG</sequence>
<dbReference type="GO" id="GO:0005975">
    <property type="term" value="P:carbohydrate metabolic process"/>
    <property type="evidence" value="ECO:0007669"/>
    <property type="project" value="InterPro"/>
</dbReference>
<dbReference type="Gene3D" id="3.20.20.80">
    <property type="entry name" value="Glycosidases"/>
    <property type="match status" value="1"/>
</dbReference>
<dbReference type="PANTHER" id="PTHR45708:SF49">
    <property type="entry name" value="ENDOCHITINASE"/>
    <property type="match status" value="1"/>
</dbReference>
<dbReference type="SUPFAM" id="SSF57625">
    <property type="entry name" value="Invertebrate chitin-binding proteins"/>
    <property type="match status" value="1"/>
</dbReference>
<keyword evidence="10" id="KW-1185">Reference proteome</keyword>
<evidence type="ECO:0000256" key="3">
    <source>
        <dbReference type="ARBA" id="ARBA00023157"/>
    </source>
</evidence>
<comment type="similarity">
    <text evidence="6">Belongs to the glycosyl hydrolase 18 family.</text>
</comment>
<accession>A0AAW1Q0L9</accession>
<dbReference type="InterPro" id="IPR001579">
    <property type="entry name" value="Glyco_hydro_18_chit_AS"/>
</dbReference>
<evidence type="ECO:0000256" key="2">
    <source>
        <dbReference type="ARBA" id="ARBA00022801"/>
    </source>
</evidence>
<evidence type="ECO:0000256" key="4">
    <source>
        <dbReference type="ARBA" id="ARBA00023295"/>
    </source>
</evidence>
<dbReference type="PROSITE" id="PS51910">
    <property type="entry name" value="GH18_2"/>
    <property type="match status" value="1"/>
</dbReference>
<dbReference type="Proteomes" id="UP001489004">
    <property type="component" value="Unassembled WGS sequence"/>
</dbReference>
<dbReference type="Gene3D" id="2.170.140.10">
    <property type="entry name" value="Chitin binding domain"/>
    <property type="match status" value="1"/>
</dbReference>
<reference evidence="9 10" key="1">
    <citation type="journal article" date="2024" name="Nat. Commun.">
        <title>Phylogenomics reveals the evolutionary origins of lichenization in chlorophyte algae.</title>
        <authorList>
            <person name="Puginier C."/>
            <person name="Libourel C."/>
            <person name="Otte J."/>
            <person name="Skaloud P."/>
            <person name="Haon M."/>
            <person name="Grisel S."/>
            <person name="Petersen M."/>
            <person name="Berrin J.G."/>
            <person name="Delaux P.M."/>
            <person name="Dal Grande F."/>
            <person name="Keller J."/>
        </authorList>
    </citation>
    <scope>NUCLEOTIDE SEQUENCE [LARGE SCALE GENOMIC DNA]</scope>
    <source>
        <strain evidence="9 10">SAG 2043</strain>
    </source>
</reference>
<dbReference type="GO" id="GO:1901135">
    <property type="term" value="P:carbohydrate derivative metabolic process"/>
    <property type="evidence" value="ECO:0007669"/>
    <property type="project" value="UniProtKB-ARBA"/>
</dbReference>
<keyword evidence="2 5" id="KW-0378">Hydrolase</keyword>
<evidence type="ECO:0000256" key="1">
    <source>
        <dbReference type="ARBA" id="ARBA00012729"/>
    </source>
</evidence>
<dbReference type="EMBL" id="JALJOR010000006">
    <property type="protein sequence ID" value="KAK9815655.1"/>
    <property type="molecule type" value="Genomic_DNA"/>
</dbReference>
<dbReference type="GO" id="GO:0005576">
    <property type="term" value="C:extracellular region"/>
    <property type="evidence" value="ECO:0007669"/>
    <property type="project" value="InterPro"/>
</dbReference>
<evidence type="ECO:0000256" key="5">
    <source>
        <dbReference type="RuleBase" id="RU000489"/>
    </source>
</evidence>
<name>A0AAW1Q0L9_9CHLO</name>
<organism evidence="9 10">
    <name type="scientific">[Myrmecia] bisecta</name>
    <dbReference type="NCBI Taxonomy" id="41462"/>
    <lineage>
        <taxon>Eukaryota</taxon>
        <taxon>Viridiplantae</taxon>
        <taxon>Chlorophyta</taxon>
        <taxon>core chlorophytes</taxon>
        <taxon>Trebouxiophyceae</taxon>
        <taxon>Trebouxiales</taxon>
        <taxon>Trebouxiaceae</taxon>
        <taxon>Myrmecia</taxon>
    </lineage>
</organism>
<dbReference type="InterPro" id="IPR002557">
    <property type="entry name" value="Chitin-bd_dom"/>
</dbReference>
<dbReference type="InterPro" id="IPR001223">
    <property type="entry name" value="Glyco_hydro18_cat"/>
</dbReference>
<dbReference type="SUPFAM" id="SSF51445">
    <property type="entry name" value="(Trans)glycosidases"/>
    <property type="match status" value="1"/>
</dbReference>
<keyword evidence="4 5" id="KW-0326">Glycosidase</keyword>
<evidence type="ECO:0000256" key="6">
    <source>
        <dbReference type="RuleBase" id="RU004453"/>
    </source>
</evidence>
<evidence type="ECO:0000313" key="9">
    <source>
        <dbReference type="EMBL" id="KAK9815655.1"/>
    </source>
</evidence>
<proteinExistence type="inferred from homology"/>
<evidence type="ECO:0000256" key="7">
    <source>
        <dbReference type="SAM" id="MobiDB-lite"/>
    </source>
</evidence>
<dbReference type="PANTHER" id="PTHR45708">
    <property type="entry name" value="ENDOCHITINASE"/>
    <property type="match status" value="1"/>
</dbReference>
<evidence type="ECO:0000259" key="8">
    <source>
        <dbReference type="PROSITE" id="PS51910"/>
    </source>
</evidence>